<evidence type="ECO:0000256" key="2">
    <source>
        <dbReference type="ARBA" id="ARBA00022801"/>
    </source>
</evidence>
<dbReference type="SUPFAM" id="SSF55811">
    <property type="entry name" value="Nudix"/>
    <property type="match status" value="1"/>
</dbReference>
<dbReference type="Pfam" id="PF14803">
    <property type="entry name" value="Zn_ribbon_Nudix"/>
    <property type="match status" value="1"/>
</dbReference>
<sequence>MKYCSLCGNSVEFKVPQDDNRSRFICQSCGEIHYQNPKNVVGTIPIFEQKILLCRRGIEPRKGMWTLPAGFLELDETTAQGAHRETIEEAGAEIEIGPLFSILNVAHIGQVHWFYLAKMTSPHFSPFTSESLEVAMFDEETIPWDDIAFLTVKTTLQWFFADRKAGKIIFSDAMPTHQIDLKPLIRMNE</sequence>
<dbReference type="Proteomes" id="UP000192708">
    <property type="component" value="Unassembled WGS sequence"/>
</dbReference>
<accession>A0A1W2B2B9</accession>
<dbReference type="InterPro" id="IPR020084">
    <property type="entry name" value="NUDIX_hydrolase_CS"/>
</dbReference>
<dbReference type="PROSITE" id="PS51462">
    <property type="entry name" value="NUDIX"/>
    <property type="match status" value="1"/>
</dbReference>
<reference evidence="4 5" key="1">
    <citation type="submission" date="2017-04" db="EMBL/GenBank/DDBJ databases">
        <authorList>
            <person name="Afonso C.L."/>
            <person name="Miller P.J."/>
            <person name="Scott M.A."/>
            <person name="Spackman E."/>
            <person name="Goraichik I."/>
            <person name="Dimitrov K.M."/>
            <person name="Suarez D.L."/>
            <person name="Swayne D.E."/>
        </authorList>
    </citation>
    <scope>NUCLEOTIDE SEQUENCE [LARGE SCALE GENOMIC DNA]</scope>
    <source>
        <strain evidence="4 5">VK13</strain>
    </source>
</reference>
<feature type="domain" description="Nudix hydrolase" evidence="3">
    <location>
        <begin position="36"/>
        <end position="160"/>
    </location>
</feature>
<comment type="cofactor">
    <cofactor evidence="1">
        <name>Mg(2+)</name>
        <dbReference type="ChEBI" id="CHEBI:18420"/>
    </cofactor>
</comment>
<evidence type="ECO:0000313" key="4">
    <source>
        <dbReference type="EMBL" id="SMC66984.1"/>
    </source>
</evidence>
<dbReference type="EMBL" id="FWXJ01000011">
    <property type="protein sequence ID" value="SMC66984.1"/>
    <property type="molecule type" value="Genomic_DNA"/>
</dbReference>
<dbReference type="AlphaFoldDB" id="A0A1W2B2B9"/>
<dbReference type="PROSITE" id="PS00893">
    <property type="entry name" value="NUDIX_BOX"/>
    <property type="match status" value="1"/>
</dbReference>
<dbReference type="PANTHER" id="PTHR43222:SF2">
    <property type="entry name" value="NUDIX HYDROLASE 23, CHLOROPLASTIC"/>
    <property type="match status" value="1"/>
</dbReference>
<dbReference type="PANTHER" id="PTHR43222">
    <property type="entry name" value="NUDIX HYDROLASE 23"/>
    <property type="match status" value="1"/>
</dbReference>
<dbReference type="STRING" id="1938817.SAMN06296008_11152"/>
<keyword evidence="2" id="KW-0378">Hydrolase</keyword>
<dbReference type="InterPro" id="IPR029401">
    <property type="entry name" value="Nudix_N"/>
</dbReference>
<dbReference type="GO" id="GO:0016787">
    <property type="term" value="F:hydrolase activity"/>
    <property type="evidence" value="ECO:0007669"/>
    <property type="project" value="UniProtKB-KW"/>
</dbReference>
<dbReference type="Pfam" id="PF00293">
    <property type="entry name" value="NUDIX"/>
    <property type="match status" value="1"/>
</dbReference>
<keyword evidence="5" id="KW-1185">Reference proteome</keyword>
<dbReference type="OrthoDB" id="5417595at2"/>
<evidence type="ECO:0000313" key="5">
    <source>
        <dbReference type="Proteomes" id="UP000192708"/>
    </source>
</evidence>
<evidence type="ECO:0000259" key="3">
    <source>
        <dbReference type="PROSITE" id="PS51462"/>
    </source>
</evidence>
<protein>
    <submittedName>
        <fullName evidence="4">ADP-ribose pyrophosphatase YjhB, NUDIX family</fullName>
    </submittedName>
</protein>
<dbReference type="RefSeq" id="WP_084284374.1">
    <property type="nucleotide sequence ID" value="NZ_FWXJ01000011.1"/>
</dbReference>
<dbReference type="InterPro" id="IPR000086">
    <property type="entry name" value="NUDIX_hydrolase_dom"/>
</dbReference>
<dbReference type="CDD" id="cd04511">
    <property type="entry name" value="NUDIX_Hydrolase"/>
    <property type="match status" value="1"/>
</dbReference>
<dbReference type="Gene3D" id="2.20.70.10">
    <property type="match status" value="1"/>
</dbReference>
<proteinExistence type="predicted"/>
<evidence type="ECO:0000256" key="1">
    <source>
        <dbReference type="ARBA" id="ARBA00001946"/>
    </source>
</evidence>
<dbReference type="InterPro" id="IPR015797">
    <property type="entry name" value="NUDIX_hydrolase-like_dom_sf"/>
</dbReference>
<name>A0A1W2B2B9_9BURK</name>
<dbReference type="Gene3D" id="3.90.79.10">
    <property type="entry name" value="Nucleoside Triphosphate Pyrophosphohydrolase"/>
    <property type="match status" value="1"/>
</dbReference>
<organism evidence="4 5">
    <name type="scientific">Polynucleobacter kasalickyi</name>
    <dbReference type="NCBI Taxonomy" id="1938817"/>
    <lineage>
        <taxon>Bacteria</taxon>
        <taxon>Pseudomonadati</taxon>
        <taxon>Pseudomonadota</taxon>
        <taxon>Betaproteobacteria</taxon>
        <taxon>Burkholderiales</taxon>
        <taxon>Burkholderiaceae</taxon>
        <taxon>Polynucleobacter</taxon>
    </lineage>
</organism>
<gene>
    <name evidence="4" type="ORF">SAMN06296008_11152</name>
</gene>